<keyword evidence="7 11" id="KW-0472">Membrane</keyword>
<evidence type="ECO:0000256" key="3">
    <source>
        <dbReference type="ARBA" id="ARBA00022692"/>
    </source>
</evidence>
<evidence type="ECO:0000256" key="11">
    <source>
        <dbReference type="SAM" id="Phobius"/>
    </source>
</evidence>
<dbReference type="PANTHER" id="PTHR48041">
    <property type="entry name" value="ABC TRANSPORTER G FAMILY MEMBER 28"/>
    <property type="match status" value="1"/>
</dbReference>
<evidence type="ECO:0000256" key="1">
    <source>
        <dbReference type="ARBA" id="ARBA00004141"/>
    </source>
</evidence>
<feature type="coiled-coil region" evidence="9">
    <location>
        <begin position="433"/>
        <end position="480"/>
    </location>
</feature>
<keyword evidence="3 11" id="KW-0812">Transmembrane</keyword>
<dbReference type="InterPro" id="IPR027417">
    <property type="entry name" value="P-loop_NTPase"/>
</dbReference>
<dbReference type="PROSITE" id="PS50005">
    <property type="entry name" value="TPR"/>
    <property type="match status" value="1"/>
</dbReference>
<dbReference type="InterPro" id="IPR050352">
    <property type="entry name" value="ABCG_transporters"/>
</dbReference>
<evidence type="ECO:0000256" key="7">
    <source>
        <dbReference type="ARBA" id="ARBA00023136"/>
    </source>
</evidence>
<feature type="region of interest" description="Disordered" evidence="10">
    <location>
        <begin position="729"/>
        <end position="772"/>
    </location>
</feature>
<feature type="domain" description="ABC transporter" evidence="12">
    <location>
        <begin position="911"/>
        <end position="1157"/>
    </location>
</feature>
<dbReference type="SUPFAM" id="SSF52540">
    <property type="entry name" value="P-loop containing nucleoside triphosphate hydrolases"/>
    <property type="match status" value="1"/>
</dbReference>
<feature type="region of interest" description="Disordered" evidence="10">
    <location>
        <begin position="1"/>
        <end position="24"/>
    </location>
</feature>
<gene>
    <name evidence="13" type="ORF">CCMP2556_LOCUS54130</name>
</gene>
<evidence type="ECO:0000256" key="9">
    <source>
        <dbReference type="SAM" id="Coils"/>
    </source>
</evidence>
<dbReference type="Gene3D" id="3.10.50.40">
    <property type="match status" value="3"/>
</dbReference>
<reference evidence="13 14" key="1">
    <citation type="submission" date="2024-02" db="EMBL/GenBank/DDBJ databases">
        <authorList>
            <person name="Chen Y."/>
            <person name="Shah S."/>
            <person name="Dougan E. K."/>
            <person name="Thang M."/>
            <person name="Chan C."/>
        </authorList>
    </citation>
    <scope>NUCLEOTIDE SEQUENCE [LARGE SCALE GENOMIC DNA]</scope>
</reference>
<dbReference type="InterPro" id="IPR003439">
    <property type="entry name" value="ABC_transporter-like_ATP-bd"/>
</dbReference>
<dbReference type="Proteomes" id="UP001642484">
    <property type="component" value="Unassembled WGS sequence"/>
</dbReference>
<dbReference type="PROSITE" id="PS50893">
    <property type="entry name" value="ABC_TRANSPORTER_2"/>
    <property type="match status" value="1"/>
</dbReference>
<accession>A0ABP0SWM9</accession>
<evidence type="ECO:0000256" key="6">
    <source>
        <dbReference type="ARBA" id="ARBA00022989"/>
    </source>
</evidence>
<feature type="repeat" description="TPR" evidence="8">
    <location>
        <begin position="427"/>
        <end position="460"/>
    </location>
</feature>
<dbReference type="Gene3D" id="3.40.50.300">
    <property type="entry name" value="P-loop containing nucleotide triphosphate hydrolases"/>
    <property type="match status" value="1"/>
</dbReference>
<evidence type="ECO:0000256" key="10">
    <source>
        <dbReference type="SAM" id="MobiDB-lite"/>
    </source>
</evidence>
<feature type="transmembrane region" description="Helical" evidence="11">
    <location>
        <begin position="1349"/>
        <end position="1368"/>
    </location>
</feature>
<evidence type="ECO:0000256" key="8">
    <source>
        <dbReference type="PROSITE-ProRule" id="PRU00339"/>
    </source>
</evidence>
<dbReference type="InterPro" id="IPR011990">
    <property type="entry name" value="TPR-like_helical_dom_sf"/>
</dbReference>
<dbReference type="Pfam" id="PF19055">
    <property type="entry name" value="ABC2_membrane_7"/>
    <property type="match status" value="2"/>
</dbReference>
<feature type="transmembrane region" description="Helical" evidence="11">
    <location>
        <begin position="629"/>
        <end position="657"/>
    </location>
</feature>
<feature type="transmembrane region" description="Helical" evidence="11">
    <location>
        <begin position="587"/>
        <end position="609"/>
    </location>
</feature>
<evidence type="ECO:0000313" key="13">
    <source>
        <dbReference type="EMBL" id="CAK9116596.1"/>
    </source>
</evidence>
<feature type="transmembrane region" description="Helical" evidence="11">
    <location>
        <begin position="552"/>
        <end position="575"/>
    </location>
</feature>
<dbReference type="EMBL" id="CAXAMN010028461">
    <property type="protein sequence ID" value="CAK9116596.1"/>
    <property type="molecule type" value="Genomic_DNA"/>
</dbReference>
<feature type="compositionally biased region" description="Polar residues" evidence="10">
    <location>
        <begin position="729"/>
        <end position="739"/>
    </location>
</feature>
<dbReference type="InterPro" id="IPR001179">
    <property type="entry name" value="PPIase_FKBP_dom"/>
</dbReference>
<dbReference type="PANTHER" id="PTHR48041:SF91">
    <property type="entry name" value="ABC TRANSPORTER G FAMILY MEMBER 28"/>
    <property type="match status" value="1"/>
</dbReference>
<keyword evidence="9" id="KW-0175">Coiled coil</keyword>
<keyword evidence="14" id="KW-1185">Reference proteome</keyword>
<feature type="transmembrane region" description="Helical" evidence="11">
    <location>
        <begin position="1380"/>
        <end position="1400"/>
    </location>
</feature>
<dbReference type="Gene3D" id="1.25.40.10">
    <property type="entry name" value="Tetratricopeptide repeat domain"/>
    <property type="match status" value="1"/>
</dbReference>
<feature type="transmembrane region" description="Helical" evidence="11">
    <location>
        <begin position="1245"/>
        <end position="1263"/>
    </location>
</feature>
<keyword evidence="8" id="KW-0802">TPR repeat</keyword>
<sequence>MEIDDLPAGVTKQTTRHPPSRKFLPPYEGDKVEVRFTFSFAGRQLHSTGAETTKFKVGEASVHAVDMAVQHMYKGEHADFTLPTSMLDAEDTCIEGPVSTAKLEVELVACPLREDLFEDGAAVKTILKTSEGRCPRTGDECQVTYRISGEGVAPMTGDSAVYKIGAQPMGQLAKVLDKALLSMKLKEEVHVTCRGDYVRDSKAKDIQISLVLEEIYQVHDVSLGKLDGTVLRKRLKELNGEDRVHDTGRVRLRVLTVTSNGEKVAGPVELSFRAGDGEVCDALEGAVLGMKEGEEAMLRVLDPAACEGLVAEILEAPIMLHLLILSVQKVPQKWDMTFEERLDRAVARKSDASRLFQEKRMRLAAKHYEEMASFFVRPEDFKEQQGEATELRRVAHLNRAACMLQLQEMQKAKDLCDMVLKEEPEQPKALFRRAKALTALKEHQAALEDVKRLRDLEPKNLAAQKLLREVKEELRRQDRDSSETFSKMCTGLGELPERERREDQLVVAPDLDEEYAKLARETGEIDSCFGTRSILVPNLCVLAALASRPDHWYTLGLSIACTIPILFELILRLTFRRPVHEQTAFKLLAWLLMPAVALAKSSVLLYTIASVWCLGRLRMWRFVLVGLGALMVFILEGIVAASWIIYVPICLFAGFLFSAPSLAYQRRGFNAVCCLVVSLFFANCFLFMSGVSFTAEEEKGVTIASRWLFLLALMFLFYTEVARQQNLQAHEADGTSTGETEGERKDRDKVLPRRKPQEPDHPPPGHQDDEDWSAYRAFPKSKGYRYWPVRNRGNQPTESKGKTKREKNLNYRLWNEYDREHGRRRPASREEEIPEAEEGGMWRPIPELTMEEIGSLDKVVGGKSEAEKVSKYIDKEAAGSSAQEADDKGVPVSHTAVGEKQADLNSPEARRESEDVGLTVRSSDKPVLKNISLEISADSSCALMGPSGSGKSSLLNVLTGRALHYGDVCGQMFANNESIPEGIESNLKTKNASGFVPQDDVMHTELTVYENVYFSARLRLAPNTGLLETATRVETVLKDVGIWHVKDSVVGNAEVRGISGGQRKRTSIAMELVGEPSVLFLDEPTSGLDAAAAHSIVKLLCKSQLHCTTVAVIHQPRWQTLECFDQVVLLATGGFLVYSGPVRESVKYFSEAGRSLVHTLQSHQDLFLDFIDSSTAEGPATTAEELAAQWVANKDSISDSFHSVGEREAPPLASYEKFRPGVSETFWTLYLRCCLQVVRLWKHRVTNLGLVALFLAVVRLLLGDEGDFEQTLVKLGIAQSMLMLPVCIHSMYVFSSDRLERQREDTAGIPTLSQYMAKDFCHFIEVLLFAVLWTGIYGPFSHVAATPWVLLRLAVAQCYLAFGISFFLSVNLPSQSTATVTIMLLLVVAQLCSGVAAGRIGKDLIAFGDVHAALRGVGWVIFMLSPSFYTVERILPILLNDGCTEMLD</sequence>
<dbReference type="SUPFAM" id="SSF54534">
    <property type="entry name" value="FKBP-like"/>
    <property type="match status" value="3"/>
</dbReference>
<proteinExistence type="predicted"/>
<keyword evidence="4" id="KW-0547">Nucleotide-binding</keyword>
<comment type="caution">
    <text evidence="13">The sequence shown here is derived from an EMBL/GenBank/DDBJ whole genome shotgun (WGS) entry which is preliminary data.</text>
</comment>
<protein>
    <recommendedName>
        <fullName evidence="12">ABC transporter domain-containing protein</fullName>
    </recommendedName>
</protein>
<feature type="transmembrane region" description="Helical" evidence="11">
    <location>
        <begin position="669"/>
        <end position="688"/>
    </location>
</feature>
<organism evidence="13 14">
    <name type="scientific">Durusdinium trenchii</name>
    <dbReference type="NCBI Taxonomy" id="1381693"/>
    <lineage>
        <taxon>Eukaryota</taxon>
        <taxon>Sar</taxon>
        <taxon>Alveolata</taxon>
        <taxon>Dinophyceae</taxon>
        <taxon>Suessiales</taxon>
        <taxon>Symbiodiniaceae</taxon>
        <taxon>Durusdinium</taxon>
    </lineage>
</organism>
<comment type="subcellular location">
    <subcellularLocation>
        <location evidence="1">Membrane</location>
        <topology evidence="1">Multi-pass membrane protein</topology>
    </subcellularLocation>
</comment>
<dbReference type="Pfam" id="PF00005">
    <property type="entry name" value="ABC_tran"/>
    <property type="match status" value="1"/>
</dbReference>
<dbReference type="InterPro" id="IPR043926">
    <property type="entry name" value="ABCG_dom"/>
</dbReference>
<keyword evidence="5" id="KW-0067">ATP-binding</keyword>
<keyword evidence="6 11" id="KW-1133">Transmembrane helix</keyword>
<dbReference type="SMART" id="SM00382">
    <property type="entry name" value="AAA"/>
    <property type="match status" value="1"/>
</dbReference>
<dbReference type="InterPro" id="IPR003593">
    <property type="entry name" value="AAA+_ATPase"/>
</dbReference>
<evidence type="ECO:0000256" key="2">
    <source>
        <dbReference type="ARBA" id="ARBA00022448"/>
    </source>
</evidence>
<dbReference type="InterPro" id="IPR019734">
    <property type="entry name" value="TPR_rpt"/>
</dbReference>
<evidence type="ECO:0000313" key="14">
    <source>
        <dbReference type="Proteomes" id="UP001642484"/>
    </source>
</evidence>
<dbReference type="SMART" id="SM00028">
    <property type="entry name" value="TPR"/>
    <property type="match status" value="2"/>
</dbReference>
<feature type="transmembrane region" description="Helical" evidence="11">
    <location>
        <begin position="1275"/>
        <end position="1294"/>
    </location>
</feature>
<dbReference type="SUPFAM" id="SSF48452">
    <property type="entry name" value="TPR-like"/>
    <property type="match status" value="1"/>
</dbReference>
<feature type="compositionally biased region" description="Basic and acidic residues" evidence="10">
    <location>
        <begin position="741"/>
        <end position="767"/>
    </location>
</feature>
<evidence type="ECO:0000256" key="5">
    <source>
        <dbReference type="ARBA" id="ARBA00022840"/>
    </source>
</evidence>
<dbReference type="InterPro" id="IPR046357">
    <property type="entry name" value="PPIase_dom_sf"/>
</dbReference>
<dbReference type="Pfam" id="PF00254">
    <property type="entry name" value="FKBP_C"/>
    <property type="match status" value="1"/>
</dbReference>
<feature type="region of interest" description="Disordered" evidence="10">
    <location>
        <begin position="786"/>
        <end position="807"/>
    </location>
</feature>
<name>A0ABP0SWM9_9DINO</name>
<feature type="region of interest" description="Disordered" evidence="10">
    <location>
        <begin position="877"/>
        <end position="918"/>
    </location>
</feature>
<evidence type="ECO:0000259" key="12">
    <source>
        <dbReference type="PROSITE" id="PS50893"/>
    </source>
</evidence>
<keyword evidence="2" id="KW-0813">Transport</keyword>
<evidence type="ECO:0000256" key="4">
    <source>
        <dbReference type="ARBA" id="ARBA00022741"/>
    </source>
</evidence>
<feature type="transmembrane region" description="Helical" evidence="11">
    <location>
        <begin position="700"/>
        <end position="718"/>
    </location>
</feature>
<feature type="transmembrane region" description="Helical" evidence="11">
    <location>
        <begin position="1320"/>
        <end position="1337"/>
    </location>
</feature>
<feature type="transmembrane region" description="Helical" evidence="11">
    <location>
        <begin position="1412"/>
        <end position="1431"/>
    </location>
</feature>